<evidence type="ECO:0000256" key="3">
    <source>
        <dbReference type="ARBA" id="ARBA00022692"/>
    </source>
</evidence>
<evidence type="ECO:0000256" key="1">
    <source>
        <dbReference type="ARBA" id="ARBA00004167"/>
    </source>
</evidence>
<sequence length="157" mass="16442">MKFLKRKGFTLIELLLVIVIISILAVTVFVALNPSKRIKDAKDDRRLSDMNSILTAVHSSIIDNKGALPSGLTTGMAEKQLGTAAGGCALSTNGCSVAGDTDCIDLTTPMNKYLKTIPIDPDGTAALTKYSIVVDSNNIVTVKACGAEGGTNLSVSR</sequence>
<dbReference type="InterPro" id="IPR012902">
    <property type="entry name" value="N_methyl_site"/>
</dbReference>
<accession>A0A0G1GVJ5</accession>
<dbReference type="NCBIfam" id="TIGR02532">
    <property type="entry name" value="IV_pilin_GFxxxE"/>
    <property type="match status" value="1"/>
</dbReference>
<dbReference type="Pfam" id="PF07963">
    <property type="entry name" value="N_methyl"/>
    <property type="match status" value="1"/>
</dbReference>
<evidence type="ECO:0008006" key="9">
    <source>
        <dbReference type="Google" id="ProtNLM"/>
    </source>
</evidence>
<dbReference type="AlphaFoldDB" id="A0A0G1GVJ5"/>
<evidence type="ECO:0000256" key="5">
    <source>
        <dbReference type="ARBA" id="ARBA00023136"/>
    </source>
</evidence>
<evidence type="ECO:0000256" key="6">
    <source>
        <dbReference type="SAM" id="Phobius"/>
    </source>
</evidence>
<dbReference type="EMBL" id="LCHM01000012">
    <property type="protein sequence ID" value="KKT38238.1"/>
    <property type="molecule type" value="Genomic_DNA"/>
</dbReference>
<name>A0A0G1GVJ5_9BACT</name>
<evidence type="ECO:0000256" key="4">
    <source>
        <dbReference type="ARBA" id="ARBA00022989"/>
    </source>
</evidence>
<dbReference type="GO" id="GO:0015628">
    <property type="term" value="P:protein secretion by the type II secretion system"/>
    <property type="evidence" value="ECO:0007669"/>
    <property type="project" value="InterPro"/>
</dbReference>
<dbReference type="Gene3D" id="3.30.700.10">
    <property type="entry name" value="Glycoprotein, Type 4 Pilin"/>
    <property type="match status" value="1"/>
</dbReference>
<gene>
    <name evidence="7" type="ORF">UW22_C0012G0007</name>
</gene>
<dbReference type="PRINTS" id="PR00885">
    <property type="entry name" value="BCTERIALGSPH"/>
</dbReference>
<comment type="caution">
    <text evidence="7">The sequence shown here is derived from an EMBL/GenBank/DDBJ whole genome shotgun (WGS) entry which is preliminary data.</text>
</comment>
<keyword evidence="2" id="KW-0488">Methylation</keyword>
<comment type="subcellular location">
    <subcellularLocation>
        <location evidence="1">Membrane</location>
        <topology evidence="1">Single-pass membrane protein</topology>
    </subcellularLocation>
</comment>
<dbReference type="SUPFAM" id="SSF54523">
    <property type="entry name" value="Pili subunits"/>
    <property type="match status" value="1"/>
</dbReference>
<dbReference type="GO" id="GO:0015627">
    <property type="term" value="C:type II protein secretion system complex"/>
    <property type="evidence" value="ECO:0007669"/>
    <property type="project" value="InterPro"/>
</dbReference>
<dbReference type="InterPro" id="IPR045584">
    <property type="entry name" value="Pilin-like"/>
</dbReference>
<protein>
    <recommendedName>
        <fullName evidence="9">Pilin</fullName>
    </recommendedName>
</protein>
<keyword evidence="4 6" id="KW-1133">Transmembrane helix</keyword>
<dbReference type="Proteomes" id="UP000034617">
    <property type="component" value="Unassembled WGS sequence"/>
</dbReference>
<proteinExistence type="predicted"/>
<feature type="transmembrane region" description="Helical" evidence="6">
    <location>
        <begin position="12"/>
        <end position="32"/>
    </location>
</feature>
<evidence type="ECO:0000313" key="8">
    <source>
        <dbReference type="Proteomes" id="UP000034617"/>
    </source>
</evidence>
<dbReference type="PROSITE" id="PS00409">
    <property type="entry name" value="PROKAR_NTER_METHYL"/>
    <property type="match status" value="1"/>
</dbReference>
<dbReference type="InterPro" id="IPR002416">
    <property type="entry name" value="T2SS_protein-GspH"/>
</dbReference>
<evidence type="ECO:0000313" key="7">
    <source>
        <dbReference type="EMBL" id="KKT38238.1"/>
    </source>
</evidence>
<keyword evidence="3 6" id="KW-0812">Transmembrane</keyword>
<organism evidence="7 8">
    <name type="scientific">Candidatus Gottesmanbacteria bacterium GW2011_GWB1_44_11c</name>
    <dbReference type="NCBI Taxonomy" id="1618447"/>
    <lineage>
        <taxon>Bacteria</taxon>
        <taxon>Candidatus Gottesmaniibacteriota</taxon>
    </lineage>
</organism>
<keyword evidence="5 6" id="KW-0472">Membrane</keyword>
<reference evidence="7 8" key="1">
    <citation type="journal article" date="2015" name="Nature">
        <title>rRNA introns, odd ribosomes, and small enigmatic genomes across a large radiation of phyla.</title>
        <authorList>
            <person name="Brown C.T."/>
            <person name="Hug L.A."/>
            <person name="Thomas B.C."/>
            <person name="Sharon I."/>
            <person name="Castelle C.J."/>
            <person name="Singh A."/>
            <person name="Wilkins M.J."/>
            <person name="Williams K.H."/>
            <person name="Banfield J.F."/>
        </authorList>
    </citation>
    <scope>NUCLEOTIDE SEQUENCE [LARGE SCALE GENOMIC DNA]</scope>
</reference>
<evidence type="ECO:0000256" key="2">
    <source>
        <dbReference type="ARBA" id="ARBA00022481"/>
    </source>
</evidence>
<dbReference type="GO" id="GO:0016020">
    <property type="term" value="C:membrane"/>
    <property type="evidence" value="ECO:0007669"/>
    <property type="project" value="UniProtKB-SubCell"/>
</dbReference>